<evidence type="ECO:0000313" key="7">
    <source>
        <dbReference type="EMBL" id="KAG5379814.1"/>
    </source>
</evidence>
<comment type="subcellular location">
    <subcellularLocation>
        <location evidence="1">Endoplasmic reticulum membrane</location>
    </subcellularLocation>
</comment>
<accession>A0ABQ7L2N3</accession>
<comment type="caution">
    <text evidence="7">The sequence shown here is derived from an EMBL/GenBank/DDBJ whole genome shotgun (WGS) entry which is preliminary data.</text>
</comment>
<evidence type="ECO:0000256" key="6">
    <source>
        <dbReference type="ARBA" id="ARBA00023136"/>
    </source>
</evidence>
<comment type="similarity">
    <text evidence="2">Belongs to the ERG2 family.</text>
</comment>
<evidence type="ECO:0000256" key="3">
    <source>
        <dbReference type="ARBA" id="ARBA00022692"/>
    </source>
</evidence>
<keyword evidence="8" id="KW-1185">Reference proteome</keyword>
<evidence type="ECO:0000256" key="1">
    <source>
        <dbReference type="ARBA" id="ARBA00004586"/>
    </source>
</evidence>
<proteinExistence type="inferred from homology"/>
<keyword evidence="6" id="KW-0472">Membrane</keyword>
<dbReference type="Proteomes" id="UP000823674">
    <property type="component" value="Chromosome A07"/>
</dbReference>
<organism evidence="7 8">
    <name type="scientific">Brassica rapa subsp. trilocularis</name>
    <dbReference type="NCBI Taxonomy" id="1813537"/>
    <lineage>
        <taxon>Eukaryota</taxon>
        <taxon>Viridiplantae</taxon>
        <taxon>Streptophyta</taxon>
        <taxon>Embryophyta</taxon>
        <taxon>Tracheophyta</taxon>
        <taxon>Spermatophyta</taxon>
        <taxon>Magnoliopsida</taxon>
        <taxon>eudicotyledons</taxon>
        <taxon>Gunneridae</taxon>
        <taxon>Pentapetalae</taxon>
        <taxon>rosids</taxon>
        <taxon>malvids</taxon>
        <taxon>Brassicales</taxon>
        <taxon>Brassicaceae</taxon>
        <taxon>Brassiceae</taxon>
        <taxon>Brassica</taxon>
    </lineage>
</organism>
<evidence type="ECO:0000313" key="8">
    <source>
        <dbReference type="Proteomes" id="UP000823674"/>
    </source>
</evidence>
<name>A0ABQ7L2N3_BRACM</name>
<keyword evidence="3" id="KW-0812">Transmembrane</keyword>
<evidence type="ECO:0000256" key="5">
    <source>
        <dbReference type="ARBA" id="ARBA00022989"/>
    </source>
</evidence>
<evidence type="ECO:0000256" key="4">
    <source>
        <dbReference type="ARBA" id="ARBA00022824"/>
    </source>
</evidence>
<dbReference type="PANTHER" id="PTHR10868">
    <property type="entry name" value="SIGMA 1-TYPE OPIOID RECEPTOR-RELATED"/>
    <property type="match status" value="1"/>
</dbReference>
<protein>
    <submittedName>
        <fullName evidence="7">Uncharacterized protein</fullName>
    </submittedName>
</protein>
<gene>
    <name evidence="7" type="primary">A07g506830.1_BraROA</name>
    <name evidence="7" type="ORF">IGI04_027656</name>
</gene>
<dbReference type="PANTHER" id="PTHR10868:SF1">
    <property type="entry name" value="SIGMA NON-OPIOID INTRACELLULAR RECEPTOR 1"/>
    <property type="match status" value="1"/>
</dbReference>
<reference evidence="7 8" key="1">
    <citation type="submission" date="2021-03" db="EMBL/GenBank/DDBJ databases">
        <authorList>
            <person name="King G.J."/>
            <person name="Bancroft I."/>
            <person name="Baten A."/>
            <person name="Bloomfield J."/>
            <person name="Borpatragohain P."/>
            <person name="He Z."/>
            <person name="Irish N."/>
            <person name="Irwin J."/>
            <person name="Liu K."/>
            <person name="Mauleon R.P."/>
            <person name="Moore J."/>
            <person name="Morris R."/>
            <person name="Ostergaard L."/>
            <person name="Wang B."/>
            <person name="Wells R."/>
        </authorList>
    </citation>
    <scope>NUCLEOTIDE SEQUENCE [LARGE SCALE GENOMIC DNA]</scope>
    <source>
        <strain evidence="7">R-o-18</strain>
        <tissue evidence="7">Leaf</tissue>
    </source>
</reference>
<dbReference type="EMBL" id="JADBGQ010000009">
    <property type="protein sequence ID" value="KAG5379814.1"/>
    <property type="molecule type" value="Genomic_DNA"/>
</dbReference>
<sequence length="265" mass="30441">MTICCLHLKVRDLNLADDVETVTEEEIVVSVNRTSERILHREDGAIRDPELHRLKRDVELITRDSFKVRWFDAKRVKKPKEQRRRKTKNNEIRRSLIFSVLKVVVLAHCLELGFSLMRKGVLESEFTEEIVRISDDRSHSGRDVGEKDGLMLKSKSVYKSVTEEVSVWGWPLQTDGLFGTGFSSSSFTVLSGRVTDWSEERFGYSVREANILWGKTKWSTSVLQLEHSTWVLEYSLSSVIKYSSLFLTNLYSGVVTEEGSTMTPN</sequence>
<evidence type="ECO:0000256" key="2">
    <source>
        <dbReference type="ARBA" id="ARBA00007141"/>
    </source>
</evidence>
<dbReference type="InterPro" id="IPR006716">
    <property type="entry name" value="ERG2_sigma1_rcpt-like"/>
</dbReference>
<keyword evidence="4" id="KW-0256">Endoplasmic reticulum</keyword>
<keyword evidence="5" id="KW-1133">Transmembrane helix</keyword>